<comment type="caution">
    <text evidence="2">The sequence shown here is derived from an EMBL/GenBank/DDBJ whole genome shotgun (WGS) entry which is preliminary data.</text>
</comment>
<proteinExistence type="predicted"/>
<dbReference type="EMBL" id="WOEY01000092">
    <property type="protein sequence ID" value="NPT44340.1"/>
    <property type="molecule type" value="Genomic_DNA"/>
</dbReference>
<dbReference type="SMART" id="SM01252">
    <property type="entry name" value="KilA-N"/>
    <property type="match status" value="1"/>
</dbReference>
<dbReference type="Pfam" id="PF04383">
    <property type="entry name" value="KilA-N"/>
    <property type="match status" value="1"/>
</dbReference>
<feature type="domain" description="KilA-N" evidence="1">
    <location>
        <begin position="1"/>
        <end position="103"/>
    </location>
</feature>
<sequence>MSFTNEAWFNATVVAKRYKKRPNDWLGQTATLEYVAGLDDELVTGAAGNSNSVTGMAGKWYHTSNARADSGGGTWLHPELAVEFARWCDAKFAVWCDARFDPPCACRRSAPGYPHL</sequence>
<evidence type="ECO:0000313" key="3">
    <source>
        <dbReference type="Proteomes" id="UP000652198"/>
    </source>
</evidence>
<organism evidence="2 3">
    <name type="scientific">Paraburkholderia solitsugae</name>
    <dbReference type="NCBI Taxonomy" id="2675748"/>
    <lineage>
        <taxon>Bacteria</taxon>
        <taxon>Pseudomonadati</taxon>
        <taxon>Pseudomonadota</taxon>
        <taxon>Betaproteobacteria</taxon>
        <taxon>Burkholderiales</taxon>
        <taxon>Burkholderiaceae</taxon>
        <taxon>Paraburkholderia</taxon>
    </lineage>
</organism>
<evidence type="ECO:0000259" key="1">
    <source>
        <dbReference type="PROSITE" id="PS51301"/>
    </source>
</evidence>
<dbReference type="Proteomes" id="UP000652198">
    <property type="component" value="Unassembled WGS sequence"/>
</dbReference>
<keyword evidence="3" id="KW-1185">Reference proteome</keyword>
<dbReference type="SUPFAM" id="SSF54616">
    <property type="entry name" value="DNA-binding domain of Mlu1-box binding protein MBP1"/>
    <property type="match status" value="1"/>
</dbReference>
<protein>
    <recommendedName>
        <fullName evidence="1">KilA-N domain-containing protein</fullName>
    </recommendedName>
</protein>
<reference evidence="2 3" key="1">
    <citation type="submission" date="2019-11" db="EMBL/GenBank/DDBJ databases">
        <title>Metabolism of dissolved organic matter in forest soils.</title>
        <authorList>
            <person name="Cyle K.T."/>
            <person name="Wilhelm R.C."/>
            <person name="Martinez C.E."/>
        </authorList>
    </citation>
    <scope>NUCLEOTIDE SEQUENCE [LARGE SCALE GENOMIC DNA]</scope>
    <source>
        <strain evidence="2 3">1N</strain>
    </source>
</reference>
<dbReference type="RefSeq" id="WP_172314379.1">
    <property type="nucleotide sequence ID" value="NZ_WOEY01000092.1"/>
</dbReference>
<dbReference type="PROSITE" id="PS51301">
    <property type="entry name" value="KILA_N"/>
    <property type="match status" value="1"/>
</dbReference>
<evidence type="ECO:0000313" key="2">
    <source>
        <dbReference type="EMBL" id="NPT44340.1"/>
    </source>
</evidence>
<name>A0ABX2BX36_9BURK</name>
<accession>A0ABX2BX36</accession>
<dbReference type="InterPro" id="IPR017880">
    <property type="entry name" value="KilA_N"/>
</dbReference>
<dbReference type="InterPro" id="IPR018004">
    <property type="entry name" value="KilA/APSES_HTH"/>
</dbReference>
<gene>
    <name evidence="2" type="ORF">GNZ12_24120</name>
</gene>
<dbReference type="InterPro" id="IPR036887">
    <property type="entry name" value="HTH_APSES_sf"/>
</dbReference>